<proteinExistence type="predicted"/>
<dbReference type="RefSeq" id="XP_003033186.1">
    <property type="nucleotide sequence ID" value="XM_003033140.1"/>
</dbReference>
<dbReference type="VEuPathDB" id="FungiDB:SCHCODRAFT_02598163"/>
<keyword evidence="2" id="KW-0472">Membrane</keyword>
<feature type="region of interest" description="Disordered" evidence="1">
    <location>
        <begin position="355"/>
        <end position="411"/>
    </location>
</feature>
<keyword evidence="2" id="KW-1133">Transmembrane helix</keyword>
<keyword evidence="2" id="KW-0812">Transmembrane</keyword>
<dbReference type="OMA" id="RMWDDTS"/>
<dbReference type="Proteomes" id="UP000007431">
    <property type="component" value="Unassembled WGS sequence"/>
</dbReference>
<evidence type="ECO:0000256" key="2">
    <source>
        <dbReference type="SAM" id="Phobius"/>
    </source>
</evidence>
<evidence type="ECO:0000256" key="1">
    <source>
        <dbReference type="SAM" id="MobiDB-lite"/>
    </source>
</evidence>
<feature type="transmembrane region" description="Helical" evidence="2">
    <location>
        <begin position="103"/>
        <end position="131"/>
    </location>
</feature>
<evidence type="ECO:0000313" key="3">
    <source>
        <dbReference type="EMBL" id="EFI98283.1"/>
    </source>
</evidence>
<evidence type="ECO:0008006" key="5">
    <source>
        <dbReference type="Google" id="ProtNLM"/>
    </source>
</evidence>
<dbReference type="KEGG" id="scm:SCHCO_02598163"/>
<protein>
    <recommendedName>
        <fullName evidence="5">SAP domain-containing protein</fullName>
    </recommendedName>
</protein>
<accession>D8Q3B5</accession>
<dbReference type="OrthoDB" id="3049189at2759"/>
<dbReference type="InParanoid" id="D8Q3B5"/>
<feature type="compositionally biased region" description="Polar residues" evidence="1">
    <location>
        <begin position="355"/>
        <end position="374"/>
    </location>
</feature>
<reference evidence="3 4" key="1">
    <citation type="journal article" date="2010" name="Nat. Biotechnol.">
        <title>Genome sequence of the model mushroom Schizophyllum commune.</title>
        <authorList>
            <person name="Ohm R.A."/>
            <person name="de Jong J.F."/>
            <person name="Lugones L.G."/>
            <person name="Aerts A."/>
            <person name="Kothe E."/>
            <person name="Stajich J.E."/>
            <person name="de Vries R.P."/>
            <person name="Record E."/>
            <person name="Levasseur A."/>
            <person name="Baker S.E."/>
            <person name="Bartholomew K.A."/>
            <person name="Coutinho P.M."/>
            <person name="Erdmann S."/>
            <person name="Fowler T.J."/>
            <person name="Gathman A.C."/>
            <person name="Lombard V."/>
            <person name="Henrissat B."/>
            <person name="Knabe N."/>
            <person name="Kuees U."/>
            <person name="Lilly W.W."/>
            <person name="Lindquist E."/>
            <person name="Lucas S."/>
            <person name="Magnuson J.K."/>
            <person name="Piumi F."/>
            <person name="Raudaskoski M."/>
            <person name="Salamov A."/>
            <person name="Schmutz J."/>
            <person name="Schwarze F.W.M.R."/>
            <person name="vanKuyk P.A."/>
            <person name="Horton J.S."/>
            <person name="Grigoriev I.V."/>
            <person name="Woesten H.A.B."/>
        </authorList>
    </citation>
    <scope>NUCLEOTIDE SEQUENCE [LARGE SCALE GENOMIC DNA]</scope>
    <source>
        <strain evidence="4">H4-8 / FGSC 9210</strain>
    </source>
</reference>
<sequence length="608" mass="68031">MSVREQRHCEAAIWRARWGEEDGARDLDLVPRRVAGRHVTSPAFGSYRFPTFSANVHHIGDRVDLDRAAGAHDALVAALDPAANSTDPCALYAAANDKLHRQLLVYVVLASFLAALLVITHRCALALPIYVLSRILNRFVKHLTMAVQRTKRKRDKTEDLLFPVPGRFKEDGQLMVESVDISALTVKQMKERLRAYTRPITGNSEILKQRLREFSADRSAWDVLLPSISSNLKVLRVSKPKVKRAKSWKMRRHNMFGDGDDAEDGQHRVAKVDEGLLAAAARIRAANPYRPPIEYLRRMSNPSHVVQEPVDESDSRAAGLVPPPVAAPAAVPNAQDIVQGVLNGLLQHQLPPTMTAATLNGPAQSDAVSATTRHNGPLRSGGEHALASTSSPINAKSPASSPPPRRTLHLPPLATCTNNGLLLEFTDDDVQAPAGGIGSDVERIACMWTFDSYWRRDSPLTIHGHPIPLSIWPELFNHRKPELWTYYKSHYIKWRDVAMAWRRFDSPEKFWEKYSIIGGMQRKRQTFTQIANEVMKAWKDTTRTIVARARAEYGDGDTFAAAFSYWKGNTMHTLRNDTGIARRYVELLRQQGRDADAVLEADLDDENI</sequence>
<organism evidence="4">
    <name type="scientific">Schizophyllum commune (strain H4-8 / FGSC 9210)</name>
    <name type="common">Split gill fungus</name>
    <dbReference type="NCBI Taxonomy" id="578458"/>
    <lineage>
        <taxon>Eukaryota</taxon>
        <taxon>Fungi</taxon>
        <taxon>Dikarya</taxon>
        <taxon>Basidiomycota</taxon>
        <taxon>Agaricomycotina</taxon>
        <taxon>Agaricomycetes</taxon>
        <taxon>Agaricomycetidae</taxon>
        <taxon>Agaricales</taxon>
        <taxon>Schizophyllaceae</taxon>
        <taxon>Schizophyllum</taxon>
    </lineage>
</organism>
<gene>
    <name evidence="3" type="ORF">SCHCODRAFT_234004</name>
</gene>
<feature type="compositionally biased region" description="Low complexity" evidence="1">
    <location>
        <begin position="390"/>
        <end position="399"/>
    </location>
</feature>
<dbReference type="AlphaFoldDB" id="D8Q3B5"/>
<dbReference type="EMBL" id="GL377305">
    <property type="protein sequence ID" value="EFI98283.1"/>
    <property type="molecule type" value="Genomic_DNA"/>
</dbReference>
<keyword evidence="4" id="KW-1185">Reference proteome</keyword>
<dbReference type="GeneID" id="9595206"/>
<name>D8Q3B5_SCHCM</name>
<dbReference type="HOGENOM" id="CLU_449159_0_0_1"/>
<evidence type="ECO:0000313" key="4">
    <source>
        <dbReference type="Proteomes" id="UP000007431"/>
    </source>
</evidence>